<keyword evidence="9 13" id="KW-0066">ATP synthesis</keyword>
<evidence type="ECO:0000256" key="9">
    <source>
        <dbReference type="ARBA" id="ARBA00023310"/>
    </source>
</evidence>
<evidence type="ECO:0000256" key="6">
    <source>
        <dbReference type="ARBA" id="ARBA00022989"/>
    </source>
</evidence>
<evidence type="ECO:0000256" key="11">
    <source>
        <dbReference type="ARBA" id="ARBA00025614"/>
    </source>
</evidence>
<keyword evidence="15" id="KW-0175">Coiled coil</keyword>
<keyword evidence="13" id="KW-1003">Cell membrane</keyword>
<keyword evidence="3 13" id="KW-0138">CF(0)</keyword>
<comment type="subunit">
    <text evidence="13">F-type ATPases have 2 components, F(1) - the catalytic core - and F(0) - the membrane proton channel. F(1) has five subunits: alpha(3), beta(3), gamma(1), delta(1), epsilon(1). F(0) has three main subunits: a(1), b(2) and c(10-14). The alpha and beta chains form an alternating ring which encloses part of the gamma chain. F(1) is attached to F(0) by a central stalk formed by the gamma and epsilon chains, while a peripheral stalk is formed by the delta and b chains.</text>
</comment>
<accession>A0ABQ0NXE5</accession>
<evidence type="ECO:0000256" key="10">
    <source>
        <dbReference type="ARBA" id="ARBA00025198"/>
    </source>
</evidence>
<dbReference type="Pfam" id="PF00430">
    <property type="entry name" value="ATP-synt_B"/>
    <property type="match status" value="1"/>
</dbReference>
<dbReference type="HAMAP" id="MF_01398">
    <property type="entry name" value="ATP_synth_b_bprime"/>
    <property type="match status" value="1"/>
</dbReference>
<evidence type="ECO:0000256" key="8">
    <source>
        <dbReference type="ARBA" id="ARBA00023136"/>
    </source>
</evidence>
<gene>
    <name evidence="13" type="primary">atpF</name>
    <name evidence="16" type="ORF">AA15669_0380</name>
</gene>
<evidence type="ECO:0000256" key="4">
    <source>
        <dbReference type="ARBA" id="ARBA00022692"/>
    </source>
</evidence>
<keyword evidence="4 13" id="KW-0812">Transmembrane</keyword>
<evidence type="ECO:0000256" key="2">
    <source>
        <dbReference type="ARBA" id="ARBA00022448"/>
    </source>
</evidence>
<dbReference type="InterPro" id="IPR002146">
    <property type="entry name" value="ATP_synth_b/b'su_bac/chlpt"/>
</dbReference>
<comment type="subcellular location">
    <subcellularLocation>
        <location evidence="13">Cell membrane</location>
        <topology evidence="13">Single-pass membrane protein</topology>
    </subcellularLocation>
    <subcellularLocation>
        <location evidence="12">Endomembrane system</location>
        <topology evidence="12">Single-pass membrane protein</topology>
    </subcellularLocation>
</comment>
<evidence type="ECO:0000313" key="16">
    <source>
        <dbReference type="EMBL" id="GBQ05255.1"/>
    </source>
</evidence>
<evidence type="ECO:0000256" key="3">
    <source>
        <dbReference type="ARBA" id="ARBA00022547"/>
    </source>
</evidence>
<evidence type="ECO:0000256" key="13">
    <source>
        <dbReference type="HAMAP-Rule" id="MF_01398"/>
    </source>
</evidence>
<keyword evidence="2 13" id="KW-0813">Transport</keyword>
<evidence type="ECO:0000256" key="12">
    <source>
        <dbReference type="ARBA" id="ARBA00037847"/>
    </source>
</evidence>
<feature type="coiled-coil region" evidence="15">
    <location>
        <begin position="36"/>
        <end position="103"/>
    </location>
</feature>
<name>A0ABQ0NXE5_9PROT</name>
<dbReference type="PANTHER" id="PTHR33445">
    <property type="entry name" value="ATP SYNTHASE SUBUNIT B', CHLOROPLASTIC"/>
    <property type="match status" value="1"/>
</dbReference>
<dbReference type="InterPro" id="IPR050059">
    <property type="entry name" value="ATP_synthase_B_chain"/>
</dbReference>
<dbReference type="EMBL" id="BAQD01000003">
    <property type="protein sequence ID" value="GBQ05255.1"/>
    <property type="molecule type" value="Genomic_DNA"/>
</dbReference>
<feature type="transmembrane region" description="Helical" evidence="13">
    <location>
        <begin position="6"/>
        <end position="25"/>
    </location>
</feature>
<comment type="similarity">
    <text evidence="1 13 14">Belongs to the ATPase B chain family.</text>
</comment>
<protein>
    <recommendedName>
        <fullName evidence="13">ATP synthase subunit b</fullName>
    </recommendedName>
    <alternativeName>
        <fullName evidence="13">ATP synthase F(0) sector subunit b</fullName>
    </alternativeName>
    <alternativeName>
        <fullName evidence="13">ATPase subunit I</fullName>
    </alternativeName>
    <alternativeName>
        <fullName evidence="13">F-type ATPase subunit b</fullName>
        <shortName evidence="13">F-ATPase subunit b</shortName>
    </alternativeName>
</protein>
<comment type="function">
    <text evidence="10 13">F(1)F(0) ATP synthase produces ATP from ADP in the presence of a proton or sodium gradient. F-type ATPases consist of two structural domains, F(1) containing the extramembraneous catalytic core and F(0) containing the membrane proton channel, linked together by a central stalk and a peripheral stalk. During catalysis, ATP synthesis in the catalytic domain of F(1) is coupled via a rotary mechanism of the central stalk subunits to proton translocation.</text>
</comment>
<evidence type="ECO:0000313" key="17">
    <source>
        <dbReference type="Proteomes" id="UP001062901"/>
    </source>
</evidence>
<keyword evidence="6 13" id="KW-1133">Transmembrane helix</keyword>
<dbReference type="Proteomes" id="UP001062901">
    <property type="component" value="Unassembled WGS sequence"/>
</dbReference>
<evidence type="ECO:0000256" key="14">
    <source>
        <dbReference type="RuleBase" id="RU003848"/>
    </source>
</evidence>
<keyword evidence="7 13" id="KW-0406">Ion transport</keyword>
<comment type="caution">
    <text evidence="16">The sequence shown here is derived from an EMBL/GenBank/DDBJ whole genome shotgun (WGS) entry which is preliminary data.</text>
</comment>
<evidence type="ECO:0000256" key="1">
    <source>
        <dbReference type="ARBA" id="ARBA00005513"/>
    </source>
</evidence>
<comment type="function">
    <text evidence="11">Component of the F(0) channel, it forms part of the peripheral stalk, linking F(1) to F(0). The b'-subunit is a diverged and duplicated form of b found in plants and photosynthetic bacteria.</text>
</comment>
<keyword evidence="17" id="KW-1185">Reference proteome</keyword>
<evidence type="ECO:0000256" key="15">
    <source>
        <dbReference type="SAM" id="Coils"/>
    </source>
</evidence>
<dbReference type="PANTHER" id="PTHR33445:SF1">
    <property type="entry name" value="ATP SYNTHASE SUBUNIT B"/>
    <property type="match status" value="1"/>
</dbReference>
<reference evidence="16" key="1">
    <citation type="submission" date="2013-04" db="EMBL/GenBank/DDBJ databases">
        <title>The genome sequencing project of 58 acetic acid bacteria.</title>
        <authorList>
            <person name="Okamoto-Kainuma A."/>
            <person name="Ishikawa M."/>
            <person name="Umino S."/>
            <person name="Koizumi Y."/>
            <person name="Shiwa Y."/>
            <person name="Yoshikawa H."/>
            <person name="Matsutani M."/>
            <person name="Matsushita K."/>
        </authorList>
    </citation>
    <scope>NUCLEOTIDE SEQUENCE</scope>
    <source>
        <strain evidence="16">DSM 15669</strain>
    </source>
</reference>
<evidence type="ECO:0000256" key="5">
    <source>
        <dbReference type="ARBA" id="ARBA00022781"/>
    </source>
</evidence>
<organism evidence="16 17">
    <name type="scientific">Saccharibacter floricola DSM 15669</name>
    <dbReference type="NCBI Taxonomy" id="1123227"/>
    <lineage>
        <taxon>Bacteria</taxon>
        <taxon>Pseudomonadati</taxon>
        <taxon>Pseudomonadota</taxon>
        <taxon>Alphaproteobacteria</taxon>
        <taxon>Acetobacterales</taxon>
        <taxon>Acetobacteraceae</taxon>
        <taxon>Saccharibacter</taxon>
    </lineage>
</organism>
<keyword evidence="5 13" id="KW-0375">Hydrogen ion transport</keyword>
<evidence type="ECO:0000256" key="7">
    <source>
        <dbReference type="ARBA" id="ARBA00023065"/>
    </source>
</evidence>
<proteinExistence type="inferred from homology"/>
<sequence>MFHEPRFWESLAFVLFFIIFGRVLWRAITSKLDERANNVRSHLDEATRLRREAEQMLEDANREREHALQDAEQLIAASRAEAASLKERAAREAQETVARHEKQARERIEIAEKNALLDIRNEATRVTMKATRDVITEKLAQDPELARLLLDGGLDNLSKNLRRQAA</sequence>
<dbReference type="CDD" id="cd06503">
    <property type="entry name" value="ATP-synt_Fo_b"/>
    <property type="match status" value="1"/>
</dbReference>
<dbReference type="RefSeq" id="WP_018979929.1">
    <property type="nucleotide sequence ID" value="NZ_BAQD01000003.1"/>
</dbReference>
<keyword evidence="8 13" id="KW-0472">Membrane</keyword>